<dbReference type="Pfam" id="PF04552">
    <property type="entry name" value="Sigma54_DBD"/>
    <property type="match status" value="1"/>
</dbReference>
<dbReference type="GO" id="GO:0001216">
    <property type="term" value="F:DNA-binding transcription activator activity"/>
    <property type="evidence" value="ECO:0007669"/>
    <property type="project" value="InterPro"/>
</dbReference>
<evidence type="ECO:0000259" key="12">
    <source>
        <dbReference type="Pfam" id="PF04552"/>
    </source>
</evidence>
<keyword evidence="4 10" id="KW-0808">Transferase</keyword>
<evidence type="ECO:0000256" key="9">
    <source>
        <dbReference type="ARBA" id="ARBA00023163"/>
    </source>
</evidence>
<dbReference type="Proteomes" id="UP000198641">
    <property type="component" value="Unassembled WGS sequence"/>
</dbReference>
<keyword evidence="7 10" id="KW-0731">Sigma factor</keyword>
<dbReference type="PIRSF" id="PIRSF000774">
    <property type="entry name" value="RpoN"/>
    <property type="match status" value="1"/>
</dbReference>
<dbReference type="PANTHER" id="PTHR32248:SF4">
    <property type="entry name" value="RNA POLYMERASE SIGMA-54 FACTOR"/>
    <property type="match status" value="1"/>
</dbReference>
<dbReference type="Pfam" id="PF04963">
    <property type="entry name" value="Sigma54_CBD"/>
    <property type="match status" value="1"/>
</dbReference>
<dbReference type="Gene3D" id="1.10.10.1330">
    <property type="entry name" value="RNA polymerase sigma-54 factor, core-binding domain"/>
    <property type="match status" value="1"/>
</dbReference>
<comment type="similarity">
    <text evidence="1 10">Belongs to the sigma-54 factor family.</text>
</comment>
<evidence type="ECO:0000256" key="7">
    <source>
        <dbReference type="ARBA" id="ARBA00023082"/>
    </source>
</evidence>
<comment type="function">
    <text evidence="10">Sigma factors are initiation factors that promote the attachment of RNA polymerase to specific initiation sites and are then released.</text>
</comment>
<sequence>MVPDQGLSYSFHFADTRHAMVMKPSLQLRVGTQLTMTPQLQQAIALLQLSTLDLRQEIQQALESNPMLELDEAYGEQDVAEPRDDDWSTEIPSELSTDSDWSDTYQDMASSGTGSEGPDLDRNAISVSLHDHLAWQLAMADVDDVERQIAESLIDAVAPSGYLEGSLDELTQGLRSQGLDGLKASDVERVLLRLQQFEPTGIFARDLRECLLLQLGALPADTPLLPQAKRLTRQFLEALAGDDRKLLKRRLRLDDEQLDQVIELIRTLDPRPGQAFDSAGSDYVIPDLIARHSHEGWHIELNPEALPRMRIQPDYAALIRRADKSDDNTFMKQHLQEARWLIKSLSSRNDTLLRVGREIMARQLDFLDKGEEAMKPLILADIAAQVDMHESTISRVTTQKFIHTPRGVFELKYFFSSQVGGEGGDAHSSTAIRARLKKLIGSEPARKPLSDSKLVDLLADSGIQVARRTVAKYREAMGIPPSSERKRLS</sequence>
<dbReference type="InterPro" id="IPR038709">
    <property type="entry name" value="RpoN_core-bd_sf"/>
</dbReference>
<gene>
    <name evidence="14" type="ORF">SAMN05216571_104125</name>
</gene>
<keyword evidence="6 10" id="KW-0805">Transcription regulation</keyword>
<dbReference type="NCBIfam" id="NF004595">
    <property type="entry name" value="PRK05932.1-2"/>
    <property type="match status" value="1"/>
</dbReference>
<accession>A0A1G7R8X6</accession>
<dbReference type="GO" id="GO:0003677">
    <property type="term" value="F:DNA binding"/>
    <property type="evidence" value="ECO:0007669"/>
    <property type="project" value="UniProtKB-KW"/>
</dbReference>
<dbReference type="PROSITE" id="PS50044">
    <property type="entry name" value="SIGMA54_3"/>
    <property type="match status" value="1"/>
</dbReference>
<dbReference type="NCBIfam" id="TIGR02395">
    <property type="entry name" value="rpoN_sigma"/>
    <property type="match status" value="1"/>
</dbReference>
<evidence type="ECO:0000256" key="6">
    <source>
        <dbReference type="ARBA" id="ARBA00023015"/>
    </source>
</evidence>
<dbReference type="GO" id="GO:0016987">
    <property type="term" value="F:sigma factor activity"/>
    <property type="evidence" value="ECO:0007669"/>
    <property type="project" value="UniProtKB-KW"/>
</dbReference>
<dbReference type="GO" id="GO:0006352">
    <property type="term" value="P:DNA-templated transcription initiation"/>
    <property type="evidence" value="ECO:0007669"/>
    <property type="project" value="InterPro"/>
</dbReference>
<dbReference type="GO" id="GO:0016779">
    <property type="term" value="F:nucleotidyltransferase activity"/>
    <property type="evidence" value="ECO:0007669"/>
    <property type="project" value="UniProtKB-KW"/>
</dbReference>
<evidence type="ECO:0000256" key="10">
    <source>
        <dbReference type="PIRNR" id="PIRNR000774"/>
    </source>
</evidence>
<evidence type="ECO:0000256" key="11">
    <source>
        <dbReference type="SAM" id="MobiDB-lite"/>
    </source>
</evidence>
<dbReference type="Gene3D" id="1.10.10.60">
    <property type="entry name" value="Homeodomain-like"/>
    <property type="match status" value="1"/>
</dbReference>
<keyword evidence="9 10" id="KW-0804">Transcription</keyword>
<dbReference type="Pfam" id="PF00309">
    <property type="entry name" value="Sigma54_AID"/>
    <property type="match status" value="1"/>
</dbReference>
<dbReference type="PROSITE" id="PS00718">
    <property type="entry name" value="SIGMA54_2"/>
    <property type="match status" value="1"/>
</dbReference>
<organism evidence="14 15">
    <name type="scientific">Onishia taeanensis</name>
    <dbReference type="NCBI Taxonomy" id="284577"/>
    <lineage>
        <taxon>Bacteria</taxon>
        <taxon>Pseudomonadati</taxon>
        <taxon>Pseudomonadota</taxon>
        <taxon>Gammaproteobacteria</taxon>
        <taxon>Oceanospirillales</taxon>
        <taxon>Halomonadaceae</taxon>
        <taxon>Onishia</taxon>
    </lineage>
</organism>
<dbReference type="NCBIfam" id="NF009118">
    <property type="entry name" value="PRK12469.1"/>
    <property type="match status" value="1"/>
</dbReference>
<evidence type="ECO:0000256" key="1">
    <source>
        <dbReference type="ARBA" id="ARBA00008798"/>
    </source>
</evidence>
<dbReference type="InterPro" id="IPR007634">
    <property type="entry name" value="RNA_pol_sigma_54_DNA-bd"/>
</dbReference>
<feature type="domain" description="RNA polymerase sigma factor 54 DNA-binding" evidence="12">
    <location>
        <begin position="329"/>
        <end position="487"/>
    </location>
</feature>
<dbReference type="PANTHER" id="PTHR32248">
    <property type="entry name" value="RNA POLYMERASE SIGMA-54 FACTOR"/>
    <property type="match status" value="1"/>
</dbReference>
<name>A0A1G7R8X6_9GAMM</name>
<reference evidence="14 15" key="1">
    <citation type="submission" date="2016-10" db="EMBL/GenBank/DDBJ databases">
        <authorList>
            <person name="de Groot N.N."/>
        </authorList>
    </citation>
    <scope>NUCLEOTIDE SEQUENCE [LARGE SCALE GENOMIC DNA]</scope>
    <source>
        <strain evidence="14 15">BH539</strain>
    </source>
</reference>
<evidence type="ECO:0000256" key="2">
    <source>
        <dbReference type="ARBA" id="ARBA00019942"/>
    </source>
</evidence>
<dbReference type="PRINTS" id="PR00045">
    <property type="entry name" value="SIGMA54FCT"/>
</dbReference>
<keyword evidence="8 10" id="KW-0238">DNA-binding</keyword>
<feature type="compositionally biased region" description="Polar residues" evidence="11">
    <location>
        <begin position="90"/>
        <end position="113"/>
    </location>
</feature>
<evidence type="ECO:0000256" key="4">
    <source>
        <dbReference type="ARBA" id="ARBA00022679"/>
    </source>
</evidence>
<dbReference type="EMBL" id="FNCI01000004">
    <property type="protein sequence ID" value="SDG07256.1"/>
    <property type="molecule type" value="Genomic_DNA"/>
</dbReference>
<evidence type="ECO:0000256" key="3">
    <source>
        <dbReference type="ARBA" id="ARBA00022478"/>
    </source>
</evidence>
<proteinExistence type="inferred from homology"/>
<evidence type="ECO:0000313" key="15">
    <source>
        <dbReference type="Proteomes" id="UP000198641"/>
    </source>
</evidence>
<keyword evidence="15" id="KW-1185">Reference proteome</keyword>
<evidence type="ECO:0000313" key="14">
    <source>
        <dbReference type="EMBL" id="SDG07256.1"/>
    </source>
</evidence>
<dbReference type="GO" id="GO:0000428">
    <property type="term" value="C:DNA-directed RNA polymerase complex"/>
    <property type="evidence" value="ECO:0007669"/>
    <property type="project" value="UniProtKB-KW"/>
</dbReference>
<evidence type="ECO:0000259" key="13">
    <source>
        <dbReference type="Pfam" id="PF04963"/>
    </source>
</evidence>
<dbReference type="InterPro" id="IPR000394">
    <property type="entry name" value="RNA_pol_sigma_54"/>
</dbReference>
<keyword evidence="3 10" id="KW-0240">DNA-directed RNA polymerase</keyword>
<feature type="region of interest" description="Disordered" evidence="11">
    <location>
        <begin position="78"/>
        <end position="122"/>
    </location>
</feature>
<dbReference type="STRING" id="284577.SAMN05216571_104125"/>
<dbReference type="InterPro" id="IPR007046">
    <property type="entry name" value="RNA_pol_sigma_54_core-bd"/>
</dbReference>
<dbReference type="PROSITE" id="PS00717">
    <property type="entry name" value="SIGMA54_1"/>
    <property type="match status" value="1"/>
</dbReference>
<evidence type="ECO:0000256" key="5">
    <source>
        <dbReference type="ARBA" id="ARBA00022695"/>
    </source>
</evidence>
<protein>
    <recommendedName>
        <fullName evidence="2 10">RNA polymerase sigma-54 factor</fullName>
    </recommendedName>
</protein>
<dbReference type="AlphaFoldDB" id="A0A1G7R8X6"/>
<evidence type="ECO:0000256" key="8">
    <source>
        <dbReference type="ARBA" id="ARBA00023125"/>
    </source>
</evidence>
<keyword evidence="5 10" id="KW-0548">Nucleotidyltransferase</keyword>
<feature type="domain" description="RNA polymerase sigma factor 54 core-binding" evidence="13">
    <location>
        <begin position="126"/>
        <end position="315"/>
    </location>
</feature>